<dbReference type="RefSeq" id="WP_059062683.1">
    <property type="nucleotide sequence ID" value="NZ_LN879503.1"/>
</dbReference>
<reference evidence="3" key="1">
    <citation type="submission" date="2015-09" db="EMBL/GenBank/DDBJ databases">
        <authorList>
            <person name="Bertelli C."/>
        </authorList>
    </citation>
    <scope>NUCLEOTIDE SEQUENCE [LARGE SCALE GENOMIC DNA]</scope>
    <source>
        <strain evidence="3">KNic</strain>
        <plasmid evidence="3">pPNK</plasmid>
    </source>
</reference>
<sequence length="87" mass="9613">MKKMFRSIFPLLFLAGSCSVYENDFDCPPDIGVPCTSSSDIESMIIETTHGPDIFLGEVQIPYTKEYSPGQRSYAVVCLSTQGAFYA</sequence>
<feature type="signal peptide" evidence="1">
    <location>
        <begin position="1"/>
        <end position="22"/>
    </location>
</feature>
<evidence type="ECO:0000313" key="2">
    <source>
        <dbReference type="EMBL" id="CUI18206.1"/>
    </source>
</evidence>
<evidence type="ECO:0000256" key="1">
    <source>
        <dbReference type="SAM" id="SignalP"/>
    </source>
</evidence>
<feature type="chain" id="PRO_5006860452" evidence="1">
    <location>
        <begin position="23"/>
        <end position="87"/>
    </location>
</feature>
<name>A0A0U5JFD6_9BACT</name>
<dbReference type="AlphaFoldDB" id="A0A0U5JFD6"/>
<dbReference type="Proteomes" id="UP000069902">
    <property type="component" value="Plasmid pPNK"/>
</dbReference>
<organism evidence="2 3">
    <name type="scientific">Candidatus Protochlamydia naegleriophila</name>
    <dbReference type="NCBI Taxonomy" id="389348"/>
    <lineage>
        <taxon>Bacteria</taxon>
        <taxon>Pseudomonadati</taxon>
        <taxon>Chlamydiota</taxon>
        <taxon>Chlamydiia</taxon>
        <taxon>Parachlamydiales</taxon>
        <taxon>Parachlamydiaceae</taxon>
        <taxon>Candidatus Protochlamydia</taxon>
    </lineage>
</organism>
<accession>A0A0U5JFD6</accession>
<protein>
    <submittedName>
        <fullName evidence="2">Type IV conjugative transfer system lipoprotein TraV</fullName>
    </submittedName>
</protein>
<keyword evidence="2" id="KW-0449">Lipoprotein</keyword>
<keyword evidence="3" id="KW-1185">Reference proteome</keyword>
<dbReference type="InParanoid" id="A0A0U5JFD6"/>
<dbReference type="PROSITE" id="PS51257">
    <property type="entry name" value="PROKAR_LIPOPROTEIN"/>
    <property type="match status" value="1"/>
</dbReference>
<dbReference type="KEGG" id="pnl:PNK_p0154"/>
<keyword evidence="1" id="KW-0732">Signal</keyword>
<proteinExistence type="predicted"/>
<geneLocation type="plasmid" evidence="3">
    <name>pPNK</name>
</geneLocation>
<evidence type="ECO:0000313" key="3">
    <source>
        <dbReference type="Proteomes" id="UP000069902"/>
    </source>
</evidence>
<dbReference type="EMBL" id="LN879503">
    <property type="protein sequence ID" value="CUI18206.1"/>
    <property type="molecule type" value="Genomic_DNA"/>
</dbReference>
<gene>
    <name evidence="2" type="primary">traV</name>
    <name evidence="2" type="ORF">PNK_p0154</name>
</gene>